<evidence type="ECO:0000313" key="3">
    <source>
        <dbReference type="Proteomes" id="UP000438448"/>
    </source>
</evidence>
<evidence type="ECO:0000259" key="1">
    <source>
        <dbReference type="PROSITE" id="PS51819"/>
    </source>
</evidence>
<reference evidence="2 3" key="1">
    <citation type="submission" date="2019-10" db="EMBL/GenBank/DDBJ databases">
        <title>Nocardia macrotermitis sp. nov. and Nocardia aurantia sp. nov., isolated from the gut of fungus growing-termite Macrotermes natalensis.</title>
        <authorList>
            <person name="Benndorf R."/>
            <person name="Schwitalla J."/>
            <person name="Martin K."/>
            <person name="De Beer W."/>
            <person name="Kaster A.-K."/>
            <person name="Vollmers J."/>
            <person name="Poulsen M."/>
            <person name="Beemelmanns C."/>
        </authorList>
    </citation>
    <scope>NUCLEOTIDE SEQUENCE [LARGE SCALE GENOMIC DNA]</scope>
    <source>
        <strain evidence="2 3">RB20</strain>
    </source>
</reference>
<dbReference type="Gene3D" id="3.10.180.10">
    <property type="entry name" value="2,3-Dihydroxybiphenyl 1,2-Dioxygenase, domain 1"/>
    <property type="match status" value="1"/>
</dbReference>
<dbReference type="OrthoDB" id="8018325at2"/>
<dbReference type="EMBL" id="WEGK01000027">
    <property type="protein sequence ID" value="MQY24126.1"/>
    <property type="molecule type" value="Genomic_DNA"/>
</dbReference>
<dbReference type="Pfam" id="PF22659">
    <property type="entry name" value="YycE-like_C"/>
    <property type="match status" value="1"/>
</dbReference>
<dbReference type="InterPro" id="IPR037523">
    <property type="entry name" value="VOC_core"/>
</dbReference>
<accession>A0A7K0DE99</accession>
<protein>
    <recommendedName>
        <fullName evidence="1">VOC domain-containing protein</fullName>
    </recommendedName>
</protein>
<dbReference type="AlphaFoldDB" id="A0A7K0DE99"/>
<dbReference type="PROSITE" id="PS51819">
    <property type="entry name" value="VOC"/>
    <property type="match status" value="1"/>
</dbReference>
<dbReference type="InterPro" id="IPR058998">
    <property type="entry name" value="YycE-like_N"/>
</dbReference>
<dbReference type="Pfam" id="PF22658">
    <property type="entry name" value="YycE-like_N"/>
    <property type="match status" value="1"/>
</dbReference>
<keyword evidence="3" id="KW-1185">Reference proteome</keyword>
<sequence length="143" mass="16009">MELTDGVWPDVLPAVEVRIARPTDNLADVVEFYCGALGLPELYRTSGDGYEVVMIGLPGDRYHLEFTSHESGSPGRAPTDENLLVFYFTTAEQMFDVVTRLGERGHKPVELDNPWWREHGALAFPDPDNWRIVLMPNPVPLAG</sequence>
<proteinExistence type="predicted"/>
<feature type="domain" description="VOC" evidence="1">
    <location>
        <begin position="15"/>
        <end position="137"/>
    </location>
</feature>
<gene>
    <name evidence="2" type="primary">yycE</name>
    <name evidence="2" type="ORF">NRB20_72590</name>
</gene>
<organism evidence="2 3">
    <name type="scientific">Nocardia macrotermitis</name>
    <dbReference type="NCBI Taxonomy" id="2585198"/>
    <lineage>
        <taxon>Bacteria</taxon>
        <taxon>Bacillati</taxon>
        <taxon>Actinomycetota</taxon>
        <taxon>Actinomycetes</taxon>
        <taxon>Mycobacteriales</taxon>
        <taxon>Nocardiaceae</taxon>
        <taxon>Nocardia</taxon>
    </lineage>
</organism>
<dbReference type="InterPro" id="IPR058997">
    <property type="entry name" value="YycE-like_C"/>
</dbReference>
<dbReference type="SUPFAM" id="SSF54593">
    <property type="entry name" value="Glyoxalase/Bleomycin resistance protein/Dihydroxybiphenyl dioxygenase"/>
    <property type="match status" value="1"/>
</dbReference>
<comment type="caution">
    <text evidence="2">The sequence shown here is derived from an EMBL/GenBank/DDBJ whole genome shotgun (WGS) entry which is preliminary data.</text>
</comment>
<dbReference type="Proteomes" id="UP000438448">
    <property type="component" value="Unassembled WGS sequence"/>
</dbReference>
<name>A0A7K0DE99_9NOCA</name>
<evidence type="ECO:0000313" key="2">
    <source>
        <dbReference type="EMBL" id="MQY24126.1"/>
    </source>
</evidence>
<dbReference type="InterPro" id="IPR029068">
    <property type="entry name" value="Glyas_Bleomycin-R_OHBP_Dase"/>
</dbReference>
<dbReference type="CDD" id="cd06587">
    <property type="entry name" value="VOC"/>
    <property type="match status" value="1"/>
</dbReference>